<dbReference type="GO" id="GO:0015074">
    <property type="term" value="P:DNA integration"/>
    <property type="evidence" value="ECO:0007669"/>
    <property type="project" value="InterPro"/>
</dbReference>
<sequence>MLVFQVYRVLPVAVVQTRYWLLWEPQRRGSGSGAFRTDRDLGGVSCGVSVERAGGAYLSVMPVMAMVAGLTSIRELSVRGVVAGPVADRFASMMVRFAVLPADPCIDNSGWRCSEAVMMVRRRQVTPSDARTTKLLRWCLMAIARISCFRARRSLRYDTYYYGRDWKDVDYDEFRGRLTAYLTHYNEARIKKSRGWMSPVQYRKHFGMAA</sequence>
<protein>
    <submittedName>
        <fullName evidence="1">IS3 family transposase</fullName>
    </submittedName>
</protein>
<dbReference type="EMBL" id="JGZO01000034">
    <property type="protein sequence ID" value="KFI90107.1"/>
    <property type="molecule type" value="Genomic_DNA"/>
</dbReference>
<dbReference type="Proteomes" id="UP000029033">
    <property type="component" value="Unassembled WGS sequence"/>
</dbReference>
<name>A0A087D3K7_9BIFI</name>
<dbReference type="eggNOG" id="COG2801">
    <property type="taxonomic scope" value="Bacteria"/>
</dbReference>
<reference evidence="1 2" key="1">
    <citation type="submission" date="2014-03" db="EMBL/GenBank/DDBJ databases">
        <title>Genomics of Bifidobacteria.</title>
        <authorList>
            <person name="Ventura M."/>
            <person name="Milani C."/>
            <person name="Lugli G.A."/>
        </authorList>
    </citation>
    <scope>NUCLEOTIDE SEQUENCE [LARGE SCALE GENOMIC DNA]</scope>
    <source>
        <strain evidence="1 2">LMG 21589</strain>
    </source>
</reference>
<accession>A0A087D3K7</accession>
<organism evidence="1 2">
    <name type="scientific">Bifidobacterium scardovii</name>
    <dbReference type="NCBI Taxonomy" id="158787"/>
    <lineage>
        <taxon>Bacteria</taxon>
        <taxon>Bacillati</taxon>
        <taxon>Actinomycetota</taxon>
        <taxon>Actinomycetes</taxon>
        <taxon>Bifidobacteriales</taxon>
        <taxon>Bifidobacteriaceae</taxon>
        <taxon>Bifidobacterium</taxon>
    </lineage>
</organism>
<evidence type="ECO:0000313" key="2">
    <source>
        <dbReference type="Proteomes" id="UP000029033"/>
    </source>
</evidence>
<gene>
    <name evidence="1" type="ORF">BSCA_0444</name>
</gene>
<proteinExistence type="predicted"/>
<keyword evidence="2" id="KW-1185">Reference proteome</keyword>
<comment type="caution">
    <text evidence="1">The sequence shown here is derived from an EMBL/GenBank/DDBJ whole genome shotgun (WGS) entry which is preliminary data.</text>
</comment>
<evidence type="ECO:0000313" key="1">
    <source>
        <dbReference type="EMBL" id="KFI90107.1"/>
    </source>
</evidence>
<dbReference type="AlphaFoldDB" id="A0A087D3K7"/>